<proteinExistence type="predicted"/>
<comment type="caution">
    <text evidence="1">The sequence shown here is derived from an EMBL/GenBank/DDBJ whole genome shotgun (WGS) entry which is preliminary data.</text>
</comment>
<protein>
    <submittedName>
        <fullName evidence="1">Uncharacterized protein</fullName>
    </submittedName>
</protein>
<accession>A0AAD4VX99</accession>
<name>A0AAD4VX99_PRUDU</name>
<sequence length="96" mass="10998">MDDVMCILRYLKVTPGNGLMFFNCNLIAHNHVQHDHTKYVEVDQHFIKEKMDVEIVSFPFISSEHQLVDIFTKVVSTTVFLNSSDKLGMLDIVAPT</sequence>
<organism evidence="1 2">
    <name type="scientific">Prunus dulcis</name>
    <name type="common">Almond</name>
    <name type="synonym">Amygdalus dulcis</name>
    <dbReference type="NCBI Taxonomy" id="3755"/>
    <lineage>
        <taxon>Eukaryota</taxon>
        <taxon>Viridiplantae</taxon>
        <taxon>Streptophyta</taxon>
        <taxon>Embryophyta</taxon>
        <taxon>Tracheophyta</taxon>
        <taxon>Spermatophyta</taxon>
        <taxon>Magnoliopsida</taxon>
        <taxon>eudicotyledons</taxon>
        <taxon>Gunneridae</taxon>
        <taxon>Pentapetalae</taxon>
        <taxon>rosids</taxon>
        <taxon>fabids</taxon>
        <taxon>Rosales</taxon>
        <taxon>Rosaceae</taxon>
        <taxon>Amygdaloideae</taxon>
        <taxon>Amygdaleae</taxon>
        <taxon>Prunus</taxon>
    </lineage>
</organism>
<dbReference type="Proteomes" id="UP001054821">
    <property type="component" value="Chromosome 4"/>
</dbReference>
<reference evidence="1 2" key="1">
    <citation type="journal article" date="2022" name="G3 (Bethesda)">
        <title>Whole-genome sequence and methylome profiling of the almond [Prunus dulcis (Mill.) D.A. Webb] cultivar 'Nonpareil'.</title>
        <authorList>
            <person name="D'Amico-Willman K.M."/>
            <person name="Ouma W.Z."/>
            <person name="Meulia T."/>
            <person name="Sideli G.M."/>
            <person name="Gradziel T.M."/>
            <person name="Fresnedo-Ramirez J."/>
        </authorList>
    </citation>
    <scope>NUCLEOTIDE SEQUENCE [LARGE SCALE GENOMIC DNA]</scope>
    <source>
        <strain evidence="1">Clone GOH B32 T37-40</strain>
    </source>
</reference>
<evidence type="ECO:0000313" key="1">
    <source>
        <dbReference type="EMBL" id="KAI5332928.1"/>
    </source>
</evidence>
<dbReference type="AlphaFoldDB" id="A0AAD4VX99"/>
<dbReference type="EMBL" id="JAJFAZ020000004">
    <property type="protein sequence ID" value="KAI5332928.1"/>
    <property type="molecule type" value="Genomic_DNA"/>
</dbReference>
<evidence type="ECO:0000313" key="2">
    <source>
        <dbReference type="Proteomes" id="UP001054821"/>
    </source>
</evidence>
<keyword evidence="2" id="KW-1185">Reference proteome</keyword>
<gene>
    <name evidence="1" type="ORF">L3X38_023057</name>
</gene>